<dbReference type="OrthoDB" id="9774290at2"/>
<gene>
    <name evidence="5" type="ORF">NHP190020_17720</name>
    <name evidence="6" type="ORF">SNTW_17090</name>
</gene>
<dbReference type="Pfam" id="PF02595">
    <property type="entry name" value="Gly_kinase"/>
    <property type="match status" value="1"/>
</dbReference>
<dbReference type="Proteomes" id="UP000317935">
    <property type="component" value="Chromosome"/>
</dbReference>
<accession>A0A6J4D0V1</accession>
<dbReference type="InterPro" id="IPR036129">
    <property type="entry name" value="Glycerate_kinase_sf"/>
</dbReference>
<keyword evidence="8" id="KW-1185">Reference proteome</keyword>
<dbReference type="EMBL" id="AP019774">
    <property type="protein sequence ID" value="BCD71064.1"/>
    <property type="molecule type" value="Genomic_DNA"/>
</dbReference>
<comment type="similarity">
    <text evidence="1 4">Belongs to the glycerate kinase type-1 family.</text>
</comment>
<dbReference type="GeneID" id="56929542"/>
<dbReference type="EMBL" id="AP023036">
    <property type="protein sequence ID" value="BCD46733.1"/>
    <property type="molecule type" value="Genomic_DNA"/>
</dbReference>
<dbReference type="GO" id="GO:0031388">
    <property type="term" value="P:organic acid phosphorylation"/>
    <property type="evidence" value="ECO:0007669"/>
    <property type="project" value="UniProtKB-UniRule"/>
</dbReference>
<dbReference type="GO" id="GO:0008887">
    <property type="term" value="F:glycerate kinase activity"/>
    <property type="evidence" value="ECO:0007669"/>
    <property type="project" value="UniProtKB-UniRule"/>
</dbReference>
<organism evidence="6 7">
    <name type="scientific">Helicobacter suis</name>
    <dbReference type="NCBI Taxonomy" id="104628"/>
    <lineage>
        <taxon>Bacteria</taxon>
        <taxon>Pseudomonadati</taxon>
        <taxon>Campylobacterota</taxon>
        <taxon>Epsilonproteobacteria</taxon>
        <taxon>Campylobacterales</taxon>
        <taxon>Helicobacteraceae</taxon>
        <taxon>Helicobacter</taxon>
    </lineage>
</organism>
<dbReference type="InterPro" id="IPR018193">
    <property type="entry name" value="Glyc_kinase_flavodox-like_fold"/>
</dbReference>
<proteinExistence type="inferred from homology"/>
<dbReference type="PIRSF" id="PIRSF006078">
    <property type="entry name" value="GlxK"/>
    <property type="match status" value="1"/>
</dbReference>
<evidence type="ECO:0000256" key="2">
    <source>
        <dbReference type="ARBA" id="ARBA00022679"/>
    </source>
</evidence>
<reference evidence="6 7" key="1">
    <citation type="submission" date="2019-06" db="EMBL/GenBank/DDBJ databases">
        <title>Complete genome sequence of Helicobacter suis SNTW101c.</title>
        <authorList>
            <person name="Rimbara E."/>
            <person name="Suzuki M."/>
            <person name="Matsui H."/>
            <person name="Nakamura M."/>
            <person name="Mori S."/>
            <person name="Shibayama K."/>
        </authorList>
    </citation>
    <scope>NUCLEOTIDE SEQUENCE [LARGE SCALE GENOMIC DNA]</scope>
    <source>
        <strain evidence="6 7">SNTW101c</strain>
    </source>
</reference>
<protein>
    <submittedName>
        <fullName evidence="6">Glycerate kinase</fullName>
    </submittedName>
</protein>
<sequence>MKFILAPDSFKESMSAKEAAEAMQRGIKRAMPEALCVRVPMADGGEGTLESLLESRDAERVLVEVKDPLMRKVQASYGILEGGKSAVIEIAQASGIHLVDREQRNPLIASSYGVGELIKNALDRKVKHILIGLGGSASNDGGVGMLRALGARFLDKEGKELEEGGAALKNLNHLDLSALDSRLKSVAIEVACDVNCELVGEQGASMIFGAQKGASASMIKELDTALSHYAQTINRQLGVDIAHVAGAGAAGGLGAGTLLLNAHLQKGIDLIIKHTQLEEKIKGADFVFTGEGSIDYQTLFGKTALGVSLVAQRAKVPVVVFAGNIGKGAEALYDYGIRAMFGILPGVCDLKQALKEGAINLQNTTENVVRLIGVKRPNAKDI</sequence>
<evidence type="ECO:0000256" key="3">
    <source>
        <dbReference type="ARBA" id="ARBA00022777"/>
    </source>
</evidence>
<dbReference type="InterPro" id="IPR018197">
    <property type="entry name" value="Glycerate_kinase_RE-like"/>
</dbReference>
<name>A0A6J4D0V1_9HELI</name>
<dbReference type="AlphaFoldDB" id="A0A6J4D0V1"/>
<dbReference type="NCBIfam" id="TIGR00045">
    <property type="entry name" value="glycerate kinase"/>
    <property type="match status" value="1"/>
</dbReference>
<keyword evidence="2 4" id="KW-0808">Transferase</keyword>
<dbReference type="PANTHER" id="PTHR21599">
    <property type="entry name" value="GLYCERATE KINASE"/>
    <property type="match status" value="1"/>
</dbReference>
<evidence type="ECO:0000256" key="1">
    <source>
        <dbReference type="ARBA" id="ARBA00006284"/>
    </source>
</evidence>
<dbReference type="SUPFAM" id="SSF110738">
    <property type="entry name" value="Glycerate kinase I"/>
    <property type="match status" value="1"/>
</dbReference>
<evidence type="ECO:0000313" key="8">
    <source>
        <dbReference type="Proteomes" id="UP000509742"/>
    </source>
</evidence>
<evidence type="ECO:0000313" key="5">
    <source>
        <dbReference type="EMBL" id="BCD46733.1"/>
    </source>
</evidence>
<dbReference type="Gene3D" id="3.90.1510.10">
    <property type="entry name" value="Glycerate kinase, domain 2"/>
    <property type="match status" value="1"/>
</dbReference>
<dbReference type="Gene3D" id="3.40.50.10350">
    <property type="entry name" value="Glycerate kinase, domain 1"/>
    <property type="match status" value="1"/>
</dbReference>
<dbReference type="InterPro" id="IPR004381">
    <property type="entry name" value="Glycerate_kinase"/>
</dbReference>
<dbReference type="RefSeq" id="WP_006565032.1">
    <property type="nucleotide sequence ID" value="NZ_AP019774.1"/>
</dbReference>
<dbReference type="PANTHER" id="PTHR21599:SF0">
    <property type="entry name" value="GLYCERATE KINASE"/>
    <property type="match status" value="1"/>
</dbReference>
<evidence type="ECO:0000313" key="6">
    <source>
        <dbReference type="EMBL" id="BCD71064.1"/>
    </source>
</evidence>
<reference evidence="5 8" key="2">
    <citation type="submission" date="2020-04" db="EMBL/GenBank/DDBJ databases">
        <title>Genomic analysis of gastric non-Helicobacter pylori Helicobacters isolated in Japan.</title>
        <authorList>
            <person name="Suzuki M."/>
            <person name="Rimbara E."/>
        </authorList>
    </citation>
    <scope>NUCLEOTIDE SEQUENCE [LARGE SCALE GENOMIC DNA]</scope>
    <source>
        <strain evidence="5 8">NHP19-0020</strain>
    </source>
</reference>
<evidence type="ECO:0000313" key="7">
    <source>
        <dbReference type="Proteomes" id="UP000317935"/>
    </source>
</evidence>
<evidence type="ECO:0000256" key="4">
    <source>
        <dbReference type="PIRNR" id="PIRNR006078"/>
    </source>
</evidence>
<dbReference type="Proteomes" id="UP000509742">
    <property type="component" value="Chromosome"/>
</dbReference>
<keyword evidence="3 4" id="KW-0418">Kinase</keyword>